<dbReference type="AlphaFoldDB" id="A0AAJ0H0D5"/>
<evidence type="ECO:0000313" key="1">
    <source>
        <dbReference type="EMBL" id="KAK3309518.1"/>
    </source>
</evidence>
<proteinExistence type="predicted"/>
<dbReference type="GeneID" id="87887044"/>
<protein>
    <submittedName>
        <fullName evidence="1">Uncharacterized protein</fullName>
    </submittedName>
</protein>
<reference evidence="1" key="2">
    <citation type="submission" date="2023-06" db="EMBL/GenBank/DDBJ databases">
        <authorList>
            <consortium name="Lawrence Berkeley National Laboratory"/>
            <person name="Mondo S.J."/>
            <person name="Hensen N."/>
            <person name="Bonometti L."/>
            <person name="Westerberg I."/>
            <person name="Brannstrom I.O."/>
            <person name="Guillou S."/>
            <person name="Cros-Aarteil S."/>
            <person name="Calhoun S."/>
            <person name="Haridas S."/>
            <person name="Kuo A."/>
            <person name="Pangilinan J."/>
            <person name="Riley R."/>
            <person name="Labutti K."/>
            <person name="Andreopoulos B."/>
            <person name="Lipzen A."/>
            <person name="Chen C."/>
            <person name="Yanf M."/>
            <person name="Daum C."/>
            <person name="Ng V."/>
            <person name="Clum A."/>
            <person name="Steindorff A."/>
            <person name="Ohm R."/>
            <person name="Martin F."/>
            <person name="Silar P."/>
            <person name="Natvig D."/>
            <person name="Lalanne C."/>
            <person name="Gautier V."/>
            <person name="Ament-Velasquez S.L."/>
            <person name="Kruys A."/>
            <person name="Hutchinson M.I."/>
            <person name="Powell A.J."/>
            <person name="Barry K."/>
            <person name="Miller A.N."/>
            <person name="Grigoriev I.V."/>
            <person name="Debuchy R."/>
            <person name="Gladieux P."/>
            <person name="Thoren M.H."/>
            <person name="Johannesson H."/>
        </authorList>
    </citation>
    <scope>NUCLEOTIDE SEQUENCE</scope>
    <source>
        <strain evidence="1">CBS 333.67</strain>
    </source>
</reference>
<accession>A0AAJ0H0D5</accession>
<gene>
    <name evidence="1" type="ORF">B0T15DRAFT_515697</name>
</gene>
<dbReference type="EMBL" id="JAUDZG010000001">
    <property type="protein sequence ID" value="KAK3309518.1"/>
    <property type="molecule type" value="Genomic_DNA"/>
</dbReference>
<evidence type="ECO:0000313" key="2">
    <source>
        <dbReference type="Proteomes" id="UP001273166"/>
    </source>
</evidence>
<organism evidence="1 2">
    <name type="scientific">Chaetomium strumarium</name>
    <dbReference type="NCBI Taxonomy" id="1170767"/>
    <lineage>
        <taxon>Eukaryota</taxon>
        <taxon>Fungi</taxon>
        <taxon>Dikarya</taxon>
        <taxon>Ascomycota</taxon>
        <taxon>Pezizomycotina</taxon>
        <taxon>Sordariomycetes</taxon>
        <taxon>Sordariomycetidae</taxon>
        <taxon>Sordariales</taxon>
        <taxon>Chaetomiaceae</taxon>
        <taxon>Chaetomium</taxon>
    </lineage>
</organism>
<name>A0AAJ0H0D5_9PEZI</name>
<keyword evidence="2" id="KW-1185">Reference proteome</keyword>
<sequence>MERCAASAEWLIVLCTPALTTHTFAALILLHLQPGVRWPQVSHLLAEVRAEWVPGPRKVKKIPLRRSPRMHPRGSATM</sequence>
<comment type="caution">
    <text evidence="1">The sequence shown here is derived from an EMBL/GenBank/DDBJ whole genome shotgun (WGS) entry which is preliminary data.</text>
</comment>
<dbReference type="RefSeq" id="XP_062725298.1">
    <property type="nucleotide sequence ID" value="XM_062868215.1"/>
</dbReference>
<reference evidence="1" key="1">
    <citation type="journal article" date="2023" name="Mol. Phylogenet. Evol.">
        <title>Genome-scale phylogeny and comparative genomics of the fungal order Sordariales.</title>
        <authorList>
            <person name="Hensen N."/>
            <person name="Bonometti L."/>
            <person name="Westerberg I."/>
            <person name="Brannstrom I.O."/>
            <person name="Guillou S."/>
            <person name="Cros-Aarteil S."/>
            <person name="Calhoun S."/>
            <person name="Haridas S."/>
            <person name="Kuo A."/>
            <person name="Mondo S."/>
            <person name="Pangilinan J."/>
            <person name="Riley R."/>
            <person name="LaButti K."/>
            <person name="Andreopoulos B."/>
            <person name="Lipzen A."/>
            <person name="Chen C."/>
            <person name="Yan M."/>
            <person name="Daum C."/>
            <person name="Ng V."/>
            <person name="Clum A."/>
            <person name="Steindorff A."/>
            <person name="Ohm R.A."/>
            <person name="Martin F."/>
            <person name="Silar P."/>
            <person name="Natvig D.O."/>
            <person name="Lalanne C."/>
            <person name="Gautier V."/>
            <person name="Ament-Velasquez S.L."/>
            <person name="Kruys A."/>
            <person name="Hutchinson M.I."/>
            <person name="Powell A.J."/>
            <person name="Barry K."/>
            <person name="Miller A.N."/>
            <person name="Grigoriev I.V."/>
            <person name="Debuchy R."/>
            <person name="Gladieux P."/>
            <person name="Hiltunen Thoren M."/>
            <person name="Johannesson H."/>
        </authorList>
    </citation>
    <scope>NUCLEOTIDE SEQUENCE</scope>
    <source>
        <strain evidence="1">CBS 333.67</strain>
    </source>
</reference>
<dbReference type="Proteomes" id="UP001273166">
    <property type="component" value="Unassembled WGS sequence"/>
</dbReference>